<evidence type="ECO:0000313" key="2">
    <source>
        <dbReference type="Proteomes" id="UP001306508"/>
    </source>
</evidence>
<protein>
    <submittedName>
        <fullName evidence="1">Uncharacterized protein</fullName>
    </submittedName>
</protein>
<gene>
    <name evidence="1" type="ORF">RI543_003236</name>
</gene>
<dbReference type="Proteomes" id="UP001306508">
    <property type="component" value="Unassembled WGS sequence"/>
</dbReference>
<sequence length="80" mass="9147">MPSFMRSKNSPIPNMIINFKQTESDNIKTNDGDLKKGKEIPTIPIFVIIISLLDHIHNCLINYPDNPIDLQEGTERFSSF</sequence>
<keyword evidence="2" id="KW-1185">Reference proteome</keyword>
<organism evidence="1 2">
    <name type="scientific">Arxiozyma heterogenica</name>
    <dbReference type="NCBI Taxonomy" id="278026"/>
    <lineage>
        <taxon>Eukaryota</taxon>
        <taxon>Fungi</taxon>
        <taxon>Dikarya</taxon>
        <taxon>Ascomycota</taxon>
        <taxon>Saccharomycotina</taxon>
        <taxon>Saccharomycetes</taxon>
        <taxon>Saccharomycetales</taxon>
        <taxon>Saccharomycetaceae</taxon>
        <taxon>Arxiozyma</taxon>
    </lineage>
</organism>
<comment type="caution">
    <text evidence="1">The sequence shown here is derived from an EMBL/GenBank/DDBJ whole genome shotgun (WGS) entry which is preliminary data.</text>
</comment>
<evidence type="ECO:0000313" key="1">
    <source>
        <dbReference type="EMBL" id="KAK5779346.1"/>
    </source>
</evidence>
<accession>A0AAN7W1W0</accession>
<proteinExistence type="predicted"/>
<name>A0AAN7W1W0_9SACH</name>
<dbReference type="AlphaFoldDB" id="A0AAN7W1W0"/>
<reference evidence="2" key="1">
    <citation type="submission" date="2023-07" db="EMBL/GenBank/DDBJ databases">
        <title>A draft genome of Kazachstania heterogenica Y-27499.</title>
        <authorList>
            <person name="Donic C."/>
            <person name="Kralova J.S."/>
            <person name="Fidel L."/>
            <person name="Ben-Dor S."/>
            <person name="Jung S."/>
        </authorList>
    </citation>
    <scope>NUCLEOTIDE SEQUENCE [LARGE SCALE GENOMIC DNA]</scope>
    <source>
        <strain evidence="2">Y27499</strain>
    </source>
</reference>
<dbReference type="EMBL" id="JAWIZZ010000047">
    <property type="protein sequence ID" value="KAK5779346.1"/>
    <property type="molecule type" value="Genomic_DNA"/>
</dbReference>